<dbReference type="EMBL" id="HE573018">
    <property type="protein sequence ID" value="CCC46648.1"/>
    <property type="molecule type" value="Genomic_DNA"/>
</dbReference>
<dbReference type="InterPro" id="IPR013657">
    <property type="entry name" value="SCL35B1-4/HUT1"/>
</dbReference>
<dbReference type="InterPro" id="IPR037185">
    <property type="entry name" value="EmrE-like"/>
</dbReference>
<dbReference type="PANTHER" id="PTHR10778">
    <property type="entry name" value="SOLUTE CARRIER FAMILY 35 MEMBER B"/>
    <property type="match status" value="1"/>
</dbReference>
<evidence type="ECO:0000256" key="6">
    <source>
        <dbReference type="SAM" id="Phobius"/>
    </source>
</evidence>
<dbReference type="VEuPathDB" id="TriTrypDB:TvY486_0200600"/>
<dbReference type="GO" id="GO:0005789">
    <property type="term" value="C:endoplasmic reticulum membrane"/>
    <property type="evidence" value="ECO:0007669"/>
    <property type="project" value="TreeGrafter"/>
</dbReference>
<dbReference type="GO" id="GO:0046964">
    <property type="term" value="F:3'-phosphoadenosine 5'-phosphosulfate transmembrane transporter activity"/>
    <property type="evidence" value="ECO:0007669"/>
    <property type="project" value="TreeGrafter"/>
</dbReference>
<dbReference type="GO" id="GO:0000139">
    <property type="term" value="C:Golgi membrane"/>
    <property type="evidence" value="ECO:0007669"/>
    <property type="project" value="TreeGrafter"/>
</dbReference>
<proteinExistence type="predicted"/>
<protein>
    <recommendedName>
        <fullName evidence="8">UDP-galactose transporter</fullName>
    </recommendedName>
</protein>
<feature type="transmembrane region" description="Helical" evidence="6">
    <location>
        <begin position="21"/>
        <end position="38"/>
    </location>
</feature>
<evidence type="ECO:0000256" key="5">
    <source>
        <dbReference type="ARBA" id="ARBA00023136"/>
    </source>
</evidence>
<dbReference type="SUPFAM" id="SSF103481">
    <property type="entry name" value="Multidrug resistance efflux transporter EmrE"/>
    <property type="match status" value="1"/>
</dbReference>
<dbReference type="AlphaFoldDB" id="G0TRS6"/>
<evidence type="ECO:0000256" key="3">
    <source>
        <dbReference type="ARBA" id="ARBA00022692"/>
    </source>
</evidence>
<evidence type="ECO:0000313" key="7">
    <source>
        <dbReference type="EMBL" id="CCC46648.1"/>
    </source>
</evidence>
<evidence type="ECO:0000256" key="2">
    <source>
        <dbReference type="ARBA" id="ARBA00022448"/>
    </source>
</evidence>
<keyword evidence="4 6" id="KW-1133">Transmembrane helix</keyword>
<accession>G0TRS6</accession>
<feature type="transmembrane region" description="Helical" evidence="6">
    <location>
        <begin position="438"/>
        <end position="456"/>
    </location>
</feature>
<name>G0TRS6_TRYVY</name>
<feature type="transmembrane region" description="Helical" evidence="6">
    <location>
        <begin position="50"/>
        <end position="71"/>
    </location>
</feature>
<feature type="transmembrane region" description="Helical" evidence="6">
    <location>
        <begin position="103"/>
        <end position="121"/>
    </location>
</feature>
<keyword evidence="2" id="KW-0813">Transport</keyword>
<evidence type="ECO:0008006" key="8">
    <source>
        <dbReference type="Google" id="ProtNLM"/>
    </source>
</evidence>
<organism evidence="7">
    <name type="scientific">Trypanosoma vivax (strain Y486)</name>
    <dbReference type="NCBI Taxonomy" id="1055687"/>
    <lineage>
        <taxon>Eukaryota</taxon>
        <taxon>Discoba</taxon>
        <taxon>Euglenozoa</taxon>
        <taxon>Kinetoplastea</taxon>
        <taxon>Metakinetoplastina</taxon>
        <taxon>Trypanosomatida</taxon>
        <taxon>Trypanosomatidae</taxon>
        <taxon>Trypanosoma</taxon>
        <taxon>Duttonella</taxon>
    </lineage>
</organism>
<evidence type="ECO:0000256" key="1">
    <source>
        <dbReference type="ARBA" id="ARBA00004141"/>
    </source>
</evidence>
<comment type="subcellular location">
    <subcellularLocation>
        <location evidence="1">Membrane</location>
        <topology evidence="1">Multi-pass membrane protein</topology>
    </subcellularLocation>
</comment>
<dbReference type="Pfam" id="PF08449">
    <property type="entry name" value="UAA"/>
    <property type="match status" value="1"/>
</dbReference>
<keyword evidence="3 6" id="KW-0812">Transmembrane</keyword>
<gene>
    <name evidence="7" type="ORF">TVY486_0200600</name>
</gene>
<dbReference type="PANTHER" id="PTHR10778:SF8">
    <property type="entry name" value="ADENOSINE 3'-PHOSPHO 5'-PHOSPHOSULFATE TRANSPORTER 2"/>
    <property type="match status" value="1"/>
</dbReference>
<feature type="transmembrane region" description="Helical" evidence="6">
    <location>
        <begin position="257"/>
        <end position="283"/>
    </location>
</feature>
<sequence>MLGSPCPCPCPSPSSGSTRRLMLLSVGVVLSHLLSSVLEEAIFYIPGFRYVGLLTFSRFFMVSLIAGARYYGTAVTSEPRVSINESVTKRFYRGWWFARVRQVPLPTYMMLSLLSIGNVYMTNKGSQILTYSVQMALKSSKLLFVVLMRYVLIILPTIRCASSVAEHGGNITGNSKPFSGKLGEMHLLGGVPFGGDMHGCGTCVCGRVPFSESDGTANSELNIATSVDIREAPSSSRIHTCSGVSGSQGKYVKSTPIYGAAVLSITFQEVFASALLVVGLIVFTNASLSRAQEGPHKASSGGAIEYGTVNNARIFFGVACLSVAILCDVSVCVLEEKYCFISYGASHEEVQFFVNIFSAIYGFAILVVSREVQQSFAFVMGHPTFLLFLSLFSVGDYFGMYCVLRIVSEYNGSTATVVTSVRKALSVLCSHIVYTKPIGFPHFVGLVMVVVGGWQYERARKEKR</sequence>
<reference evidence="7" key="1">
    <citation type="journal article" date="2012" name="Proc. Natl. Acad. Sci. U.S.A.">
        <title>Antigenic diversity is generated by distinct evolutionary mechanisms in African trypanosome species.</title>
        <authorList>
            <person name="Jackson A.P."/>
            <person name="Berry A."/>
            <person name="Aslett M."/>
            <person name="Allison H.C."/>
            <person name="Burton P."/>
            <person name="Vavrova-Anderson J."/>
            <person name="Brown R."/>
            <person name="Browne H."/>
            <person name="Corton N."/>
            <person name="Hauser H."/>
            <person name="Gamble J."/>
            <person name="Gilderthorp R."/>
            <person name="Marcello L."/>
            <person name="McQuillan J."/>
            <person name="Otto T.D."/>
            <person name="Quail M.A."/>
            <person name="Sanders M.J."/>
            <person name="van Tonder A."/>
            <person name="Ginger M.L."/>
            <person name="Field M.C."/>
            <person name="Barry J.D."/>
            <person name="Hertz-Fowler C."/>
            <person name="Berriman M."/>
        </authorList>
    </citation>
    <scope>NUCLEOTIDE SEQUENCE</scope>
    <source>
        <strain evidence="7">Y486</strain>
    </source>
</reference>
<dbReference type="OMA" id="FYLPGFH"/>
<feature type="transmembrane region" description="Helical" evidence="6">
    <location>
        <begin position="351"/>
        <end position="369"/>
    </location>
</feature>
<feature type="transmembrane region" description="Helical" evidence="6">
    <location>
        <begin position="142"/>
        <end position="165"/>
    </location>
</feature>
<evidence type="ECO:0000256" key="4">
    <source>
        <dbReference type="ARBA" id="ARBA00022989"/>
    </source>
</evidence>
<keyword evidence="5 6" id="KW-0472">Membrane</keyword>
<feature type="transmembrane region" description="Helical" evidence="6">
    <location>
        <begin position="314"/>
        <end position="331"/>
    </location>
</feature>